<organism evidence="2 3">
    <name type="scientific">Legionella massiliensis</name>
    <dbReference type="NCBI Taxonomy" id="1034943"/>
    <lineage>
        <taxon>Bacteria</taxon>
        <taxon>Pseudomonadati</taxon>
        <taxon>Pseudomonadota</taxon>
        <taxon>Gammaproteobacteria</taxon>
        <taxon>Legionellales</taxon>
        <taxon>Legionellaceae</taxon>
        <taxon>Legionella</taxon>
    </lineage>
</organism>
<protein>
    <submittedName>
        <fullName evidence="2">Conjugal transfer mating pair stabilization protein TraN</fullName>
    </submittedName>
</protein>
<proteinExistence type="predicted"/>
<keyword evidence="3" id="KW-1185">Reference proteome</keyword>
<gene>
    <name evidence="2" type="ORF">BN59_03727</name>
</gene>
<dbReference type="AlphaFoldDB" id="A0A078L5S1"/>
<evidence type="ECO:0000256" key="1">
    <source>
        <dbReference type="SAM" id="SignalP"/>
    </source>
</evidence>
<dbReference type="Proteomes" id="UP000044071">
    <property type="component" value="Unassembled WGS sequence"/>
</dbReference>
<dbReference type="EMBL" id="CCSB01000005">
    <property type="protein sequence ID" value="CDZ79409.1"/>
    <property type="molecule type" value="Genomic_DNA"/>
</dbReference>
<dbReference type="STRING" id="1034943.BN59_03727"/>
<keyword evidence="1" id="KW-0732">Signal</keyword>
<sequence>MTRGLLFLLCCQLISLAMAQTQSDALNARNAALNALKGFNPSNVFSEYTANPKESAFKPTTNNNSLSILGLNGLATNPTAKELYQQAQTRPKIQPNTNSIENRYAETLLDEADRVLDGGCYVQKGGCTINSVTERCDEALQYQANECQVRREVSIVQDVQQGIRVINAAKHQQQVSFDLATCGQDEFFCFTDNLMVLKPICETVDVVVTQLGFPLRLIKAPNCQELTITVELRGFSPFYYPLTITLTERFSKDVDAGEDCTHFQDRMASQHCLLSESTDCLNPNGIEMIDGLAIKRACWGRFSRYHCPQVVSTNCSAFINKGCTQTGSLCLSQETNRCERYAQTFQCLEQTCLPEQTICPEKPFCAAGDCVSTNNETSDDFQEGFTRLGALTGAASGIAESQVQPGEPKLFSGQNLQCRIAALHVGNCCKDKGRLLHCRPEEKQLAVAIEEGRAKKVGRYCAHKAAGLCAEEKESWCVFSSKLASIIQVQGRFGQLHLDFGSAKGTHNRANCRGITPEELEQIQFDTLDLTALMAELSQRLVLPKVDTITQSTQEKAEALYLQGEANG</sequence>
<name>A0A078L5S1_9GAMM</name>
<dbReference type="OrthoDB" id="5297981at2"/>
<dbReference type="Pfam" id="PF06986">
    <property type="entry name" value="F_T4SS_TraN"/>
    <property type="match status" value="1"/>
</dbReference>
<reference evidence="2 3" key="1">
    <citation type="submission" date="2014-06" db="EMBL/GenBank/DDBJ databases">
        <authorList>
            <person name="Urmite Genomes Urmite Genomes"/>
        </authorList>
    </citation>
    <scope>NUCLEOTIDE SEQUENCE [LARGE SCALE GENOMIC DNA]</scope>
</reference>
<dbReference type="eggNOG" id="ENOG502Z9Z1">
    <property type="taxonomic scope" value="Bacteria"/>
</dbReference>
<feature type="chain" id="PRO_5009744237" evidence="1">
    <location>
        <begin position="20"/>
        <end position="568"/>
    </location>
</feature>
<evidence type="ECO:0000313" key="2">
    <source>
        <dbReference type="EMBL" id="CDZ79409.1"/>
    </source>
</evidence>
<feature type="signal peptide" evidence="1">
    <location>
        <begin position="1"/>
        <end position="19"/>
    </location>
</feature>
<evidence type="ECO:0000313" key="3">
    <source>
        <dbReference type="Proteomes" id="UP000044071"/>
    </source>
</evidence>
<dbReference type="RefSeq" id="WP_044012679.1">
    <property type="nucleotide sequence ID" value="NZ_CCVW01000005.1"/>
</dbReference>
<dbReference type="InterPro" id="IPR014121">
    <property type="entry name" value="TraN_Ftype"/>
</dbReference>
<accession>A0A078L5S1</accession>